<accession>A0A5E9GZL1</accession>
<name>A0A5E9GZL1_9MICO</name>
<evidence type="ECO:0000313" key="1">
    <source>
        <dbReference type="EMBL" id="SDO42484.1"/>
    </source>
</evidence>
<dbReference type="EMBL" id="FNIB01000018">
    <property type="protein sequence ID" value="SDO42484.1"/>
    <property type="molecule type" value="Genomic_DNA"/>
</dbReference>
<reference evidence="1 2" key="1">
    <citation type="submission" date="2016-10" db="EMBL/GenBank/DDBJ databases">
        <authorList>
            <person name="Varghese N."/>
            <person name="Submissions S."/>
        </authorList>
    </citation>
    <scope>NUCLEOTIDE SEQUENCE [LARGE SCALE GENOMIC DNA]</scope>
    <source>
        <strain evidence="1 2">CGMCC 1.11215</strain>
    </source>
</reference>
<proteinExistence type="predicted"/>
<sequence length="30" mass="3275">MLHDALATVDASILTGGFPFPNSLRHNQNH</sequence>
<gene>
    <name evidence="1" type="ORF">SAMN05216368_1185</name>
</gene>
<dbReference type="Proteomes" id="UP000199639">
    <property type="component" value="Unassembled WGS sequence"/>
</dbReference>
<evidence type="ECO:0000313" key="2">
    <source>
        <dbReference type="Proteomes" id="UP000199639"/>
    </source>
</evidence>
<dbReference type="AlphaFoldDB" id="A0A5E9GZL1"/>
<organism evidence="1 2">
    <name type="scientific">Cryobacterium flavum</name>
    <dbReference type="NCBI Taxonomy" id="1424659"/>
    <lineage>
        <taxon>Bacteria</taxon>
        <taxon>Bacillati</taxon>
        <taxon>Actinomycetota</taxon>
        <taxon>Actinomycetes</taxon>
        <taxon>Micrococcales</taxon>
        <taxon>Microbacteriaceae</taxon>
        <taxon>Cryobacterium</taxon>
    </lineage>
</organism>
<protein>
    <submittedName>
        <fullName evidence="1">Uncharacterized protein</fullName>
    </submittedName>
</protein>